<dbReference type="OrthoDB" id="10267104at2759"/>
<proteinExistence type="predicted"/>
<feature type="chain" id="PRO_5012573901" evidence="1">
    <location>
        <begin position="23"/>
        <end position="228"/>
    </location>
</feature>
<gene>
    <name evidence="2" type="ORF">B0A48_08515</name>
</gene>
<evidence type="ECO:0000313" key="2">
    <source>
        <dbReference type="EMBL" id="OQO06728.1"/>
    </source>
</evidence>
<organism evidence="2 3">
    <name type="scientific">Cryoendolithus antarcticus</name>
    <dbReference type="NCBI Taxonomy" id="1507870"/>
    <lineage>
        <taxon>Eukaryota</taxon>
        <taxon>Fungi</taxon>
        <taxon>Dikarya</taxon>
        <taxon>Ascomycota</taxon>
        <taxon>Pezizomycotina</taxon>
        <taxon>Dothideomycetes</taxon>
        <taxon>Dothideomycetidae</taxon>
        <taxon>Cladosporiales</taxon>
        <taxon>Cladosporiaceae</taxon>
        <taxon>Cryoendolithus</taxon>
    </lineage>
</organism>
<keyword evidence="1" id="KW-0732">Signal</keyword>
<name>A0A1V8T662_9PEZI</name>
<reference evidence="3" key="1">
    <citation type="submission" date="2017-03" db="EMBL/GenBank/DDBJ databases">
        <title>Genomes of endolithic fungi from Antarctica.</title>
        <authorList>
            <person name="Coleine C."/>
            <person name="Masonjones S."/>
            <person name="Stajich J.E."/>
        </authorList>
    </citation>
    <scope>NUCLEOTIDE SEQUENCE [LARGE SCALE GENOMIC DNA]</scope>
    <source>
        <strain evidence="3">CCFEE 5527</strain>
    </source>
</reference>
<dbReference type="Proteomes" id="UP000192596">
    <property type="component" value="Unassembled WGS sequence"/>
</dbReference>
<keyword evidence="3" id="KW-1185">Reference proteome</keyword>
<evidence type="ECO:0000256" key="1">
    <source>
        <dbReference type="SAM" id="SignalP"/>
    </source>
</evidence>
<comment type="caution">
    <text evidence="2">The sequence shown here is derived from an EMBL/GenBank/DDBJ whole genome shotgun (WGS) entry which is preliminary data.</text>
</comment>
<evidence type="ECO:0000313" key="3">
    <source>
        <dbReference type="Proteomes" id="UP000192596"/>
    </source>
</evidence>
<dbReference type="InParanoid" id="A0A1V8T662"/>
<dbReference type="EMBL" id="NAJO01000016">
    <property type="protein sequence ID" value="OQO06728.1"/>
    <property type="molecule type" value="Genomic_DNA"/>
</dbReference>
<sequence length="228" mass="24108">MRHQIIASIAALLSYTLLPCTANPISPPATRVARSPDDTLLSLASAFWEMYSPTPTPEQLDANDCAQNVEACARASNTSPLRAPTCAHSQDCVAYCQGVLGPKVKDPGANCSPATDPSTGENLGGRCTCWDGKGIVDVVTEGLRGVGEMACFVWDDGLVATEEFLKVVGKLPEAKALAWAGRIMKYGGKLLARGSKLGKCDNPICPGLVFTVVDIKHAEKQLGLLDMC</sequence>
<accession>A0A1V8T662</accession>
<feature type="signal peptide" evidence="1">
    <location>
        <begin position="1"/>
        <end position="22"/>
    </location>
</feature>
<dbReference type="AlphaFoldDB" id="A0A1V8T662"/>
<protein>
    <submittedName>
        <fullName evidence="2">Uncharacterized protein</fullName>
    </submittedName>
</protein>